<evidence type="ECO:0000256" key="1">
    <source>
        <dbReference type="SAM" id="MobiDB-lite"/>
    </source>
</evidence>
<sequence>MAAYKRIPPEPPSPDEEVAQVAQFHSSQHSLSSSTSSRAPLHHLTLHEYRKQQNSPASSIAPPLGKTLRRKAAAPALNKIERVPSTSQTRQTPRLPPRPLHASQSAHQLPHQQLPPSPPFLSPPPLNEYHRLLAQPLRSQSVEPYGQGGLVVREPVPHSTQKLRKFNPTKRLPKPSLSPCPFASSAVTPPLSRRSNRRTTDLEISIPTDTQSTPSTFSLSKFPQPPHPPYPLSPPNDENLPTGSGTASFTTTAPATPPATPAVIHYRGTSFDLVNPHDSLVLHQIVTPSRDLDSTDCLSLYSSGELTSSSRMAPQRFPNPYSSSKHVKNDLEGLVRGAAELGITPPPAARLPDTPTSSEYSSSPGNTSDPQSEVAPLVFRKFVNEARSSLTHLTSFAKRWTGKLPEEHEQELQNMSRPPVRLADVNVQGEFPRSLAKSYTNTEIPTSRDGPSMPASPVSPLESAMKWHTSMQITQPYVPSQLTSMVPDDQHPKLPSSEGHSSSPYYDGVLRSYTSSGRARSNQSRSNQSVTSDWNSNQFASFSGETDAIGIIEDYRKYSSSNASKLGSNTSKSGSNTSKSVFQERAASDLSHSNFALRVNDEDINDEELTPPSIEAARGRRPGPPPSDPLGPPFRYNEPHGTSPRTGDLKELSQGSSYEDTPHLLKLSPFESSSFYSQPTIPQVALDQADQIFGNASEDENVAENNTESMSSSWLTLPEYNLPEHDIPQNNSPEDRHFSTGGSIANISDLSNRGSFDSQGFPLNDLHMHHRASQNRQIHYRTYSTPLPQFAVRTHSAPDISSPSPESDLLSPTTAPTNVRKAAVNDRKAAADEADYKACVSKLYAGIGGIGVLSPTSTQKLIESGPNDEVLYGGETDNDHDGFYTSEPSSRSKTVGALDRFNATRSNSFHKFELVGPKGNVTGTPEGTGMREVGSSLADNSSPGYNGRAGPRYGESAEARYDEGAEGTPVVRARTSSYTPPPYIPSGPSSSPPYFGPSSSQGPSPTTRNIGAQTATPPMVTVEERPEERPSRGTPLPQASSQSQSGLPRSDSRPSVHGQTELRPMKLHSDTTRGFYHAPTATSDRPSTANTDTPMAAISRRFFVPKIATYRYSSACLVSRERDTTASDEAERLKLSRIIFALCCILPPLLILYRFMGDTVIANWTEGRFKHADPRLKAIALIVGSVGSISITGAILIPVFVARSAGVL</sequence>
<feature type="region of interest" description="Disordered" evidence="1">
    <location>
        <begin position="1"/>
        <end position="127"/>
    </location>
</feature>
<proteinExistence type="predicted"/>
<reference evidence="3" key="1">
    <citation type="journal article" date="2020" name="Stud. Mycol.">
        <title>101 Dothideomycetes genomes: a test case for predicting lifestyles and emergence of pathogens.</title>
        <authorList>
            <person name="Haridas S."/>
            <person name="Albert R."/>
            <person name="Binder M."/>
            <person name="Bloem J."/>
            <person name="Labutti K."/>
            <person name="Salamov A."/>
            <person name="Andreopoulos B."/>
            <person name="Baker S."/>
            <person name="Barry K."/>
            <person name="Bills G."/>
            <person name="Bluhm B."/>
            <person name="Cannon C."/>
            <person name="Castanera R."/>
            <person name="Culley D."/>
            <person name="Daum C."/>
            <person name="Ezra D."/>
            <person name="Gonzalez J."/>
            <person name="Henrissat B."/>
            <person name="Kuo A."/>
            <person name="Liang C."/>
            <person name="Lipzen A."/>
            <person name="Lutzoni F."/>
            <person name="Magnuson J."/>
            <person name="Mondo S."/>
            <person name="Nolan M."/>
            <person name="Ohm R."/>
            <person name="Pangilinan J."/>
            <person name="Park H.-J."/>
            <person name="Ramirez L."/>
            <person name="Alfaro M."/>
            <person name="Sun H."/>
            <person name="Tritt A."/>
            <person name="Yoshinaga Y."/>
            <person name="Zwiers L.-H."/>
            <person name="Turgeon B."/>
            <person name="Goodwin S."/>
            <person name="Spatafora J."/>
            <person name="Crous P."/>
            <person name="Grigoriev I."/>
        </authorList>
    </citation>
    <scope>NUCLEOTIDE SEQUENCE</scope>
    <source>
        <strain evidence="3">CBS 473.64</strain>
    </source>
</reference>
<dbReference type="OrthoDB" id="5353066at2759"/>
<feature type="region of interest" description="Disordered" evidence="1">
    <location>
        <begin position="795"/>
        <end position="817"/>
    </location>
</feature>
<feature type="compositionally biased region" description="Low complexity" evidence="1">
    <location>
        <begin position="996"/>
        <end position="1006"/>
    </location>
</feature>
<evidence type="ECO:0000313" key="4">
    <source>
        <dbReference type="Proteomes" id="UP000799753"/>
    </source>
</evidence>
<gene>
    <name evidence="3" type="ORF">P280DRAFT_83609</name>
</gene>
<feature type="compositionally biased region" description="Pro residues" evidence="1">
    <location>
        <begin position="979"/>
        <end position="995"/>
    </location>
</feature>
<accession>A0A6A6RRV8</accession>
<organism evidence="3 4">
    <name type="scientific">Massarina eburnea CBS 473.64</name>
    <dbReference type="NCBI Taxonomy" id="1395130"/>
    <lineage>
        <taxon>Eukaryota</taxon>
        <taxon>Fungi</taxon>
        <taxon>Dikarya</taxon>
        <taxon>Ascomycota</taxon>
        <taxon>Pezizomycotina</taxon>
        <taxon>Dothideomycetes</taxon>
        <taxon>Pleosporomycetidae</taxon>
        <taxon>Pleosporales</taxon>
        <taxon>Massarineae</taxon>
        <taxon>Massarinaceae</taxon>
        <taxon>Massarina</taxon>
    </lineage>
</organism>
<feature type="compositionally biased region" description="Pro residues" evidence="1">
    <location>
        <begin position="223"/>
        <end position="234"/>
    </location>
</feature>
<feature type="transmembrane region" description="Helical" evidence="2">
    <location>
        <begin position="1178"/>
        <end position="1201"/>
    </location>
</feature>
<feature type="compositionally biased region" description="Low complexity" evidence="1">
    <location>
        <begin position="100"/>
        <end position="112"/>
    </location>
</feature>
<feature type="compositionally biased region" description="Basic and acidic residues" evidence="1">
    <location>
        <begin position="1022"/>
        <end position="1031"/>
    </location>
</feature>
<feature type="compositionally biased region" description="Low complexity" evidence="1">
    <location>
        <begin position="26"/>
        <end position="37"/>
    </location>
</feature>
<feature type="compositionally biased region" description="Pro residues" evidence="1">
    <location>
        <begin position="113"/>
        <end position="126"/>
    </location>
</feature>
<protein>
    <submittedName>
        <fullName evidence="3">Uncharacterized protein</fullName>
    </submittedName>
</protein>
<feature type="region of interest" description="Disordered" evidence="1">
    <location>
        <begin position="438"/>
        <end position="460"/>
    </location>
</feature>
<dbReference type="Proteomes" id="UP000799753">
    <property type="component" value="Unassembled WGS sequence"/>
</dbReference>
<keyword evidence="4" id="KW-1185">Reference proteome</keyword>
<feature type="region of interest" description="Disordered" evidence="1">
    <location>
        <begin position="342"/>
        <end position="372"/>
    </location>
</feature>
<feature type="transmembrane region" description="Helical" evidence="2">
    <location>
        <begin position="1138"/>
        <end position="1157"/>
    </location>
</feature>
<feature type="region of interest" description="Disordered" evidence="1">
    <location>
        <begin position="482"/>
        <end position="539"/>
    </location>
</feature>
<dbReference type="EMBL" id="MU006790">
    <property type="protein sequence ID" value="KAF2638379.1"/>
    <property type="molecule type" value="Genomic_DNA"/>
</dbReference>
<feature type="compositionally biased region" description="Polar residues" evidence="1">
    <location>
        <begin position="1080"/>
        <end position="1092"/>
    </location>
</feature>
<name>A0A6A6RRV8_9PLEO</name>
<feature type="compositionally biased region" description="Polar residues" evidence="1">
    <location>
        <begin position="1007"/>
        <end position="1016"/>
    </location>
</feature>
<keyword evidence="2" id="KW-1133">Transmembrane helix</keyword>
<evidence type="ECO:0000313" key="3">
    <source>
        <dbReference type="EMBL" id="KAF2638379.1"/>
    </source>
</evidence>
<feature type="compositionally biased region" description="Polar residues" evidence="1">
    <location>
        <begin position="354"/>
        <end position="371"/>
    </location>
</feature>
<keyword evidence="2" id="KW-0812">Transmembrane</keyword>
<feature type="compositionally biased region" description="Low complexity" evidence="1">
    <location>
        <begin position="515"/>
        <end position="529"/>
    </location>
</feature>
<feature type="compositionally biased region" description="Polar residues" evidence="1">
    <location>
        <begin position="1037"/>
        <end position="1047"/>
    </location>
</feature>
<feature type="compositionally biased region" description="Polar residues" evidence="1">
    <location>
        <begin position="207"/>
        <end position="221"/>
    </location>
</feature>
<feature type="region of interest" description="Disordered" evidence="1">
    <location>
        <begin position="870"/>
        <end position="893"/>
    </location>
</feature>
<feature type="compositionally biased region" description="Basic residues" evidence="1">
    <location>
        <begin position="161"/>
        <end position="173"/>
    </location>
</feature>
<evidence type="ECO:0000256" key="2">
    <source>
        <dbReference type="SAM" id="Phobius"/>
    </source>
</evidence>
<feature type="region of interest" description="Disordered" evidence="1">
    <location>
        <begin position="148"/>
        <end position="248"/>
    </location>
</feature>
<keyword evidence="2" id="KW-0472">Membrane</keyword>
<feature type="compositionally biased region" description="Low complexity" evidence="1">
    <location>
        <begin position="567"/>
        <end position="580"/>
    </location>
</feature>
<feature type="region of interest" description="Disordered" evidence="1">
    <location>
        <begin position="598"/>
        <end position="662"/>
    </location>
</feature>
<feature type="region of interest" description="Disordered" evidence="1">
    <location>
        <begin position="916"/>
        <end position="1092"/>
    </location>
</feature>
<feature type="compositionally biased region" description="Low complexity" evidence="1">
    <location>
        <begin position="797"/>
        <end position="812"/>
    </location>
</feature>
<feature type="compositionally biased region" description="Pro residues" evidence="1">
    <location>
        <begin position="622"/>
        <end position="632"/>
    </location>
</feature>
<dbReference type="AlphaFoldDB" id="A0A6A6RRV8"/>
<feature type="region of interest" description="Disordered" evidence="1">
    <location>
        <begin position="561"/>
        <end position="586"/>
    </location>
</feature>
<feature type="compositionally biased region" description="Polar residues" evidence="1">
    <location>
        <begin position="530"/>
        <end position="539"/>
    </location>
</feature>